<sequence length="179" mass="19874">MTLEPRQLNDADNDILDFMAEEDDRVNPSYVAKETGHSRPYVSQRLKRMKEHGHVRQPHRGLWELVDDPRDETSSDGGFFQEGPEVGCSECGMPMQKVRSDVSQIATLARMECVSCDATGTVEIRPDESVAQETGATLARMECVSCDATGTVEIRPDESVAQETGIIYHGAAQERDIDE</sequence>
<reference evidence="3 4" key="1">
    <citation type="journal article" date="2014" name="PLoS Genet.">
        <title>Phylogenetically driven sequencing of extremely halophilic archaea reveals strategies for static and dynamic osmo-response.</title>
        <authorList>
            <person name="Becker E.A."/>
            <person name="Seitzer P.M."/>
            <person name="Tritt A."/>
            <person name="Larsen D."/>
            <person name="Krusor M."/>
            <person name="Yao A.I."/>
            <person name="Wu D."/>
            <person name="Madern D."/>
            <person name="Eisen J.A."/>
            <person name="Darling A.E."/>
            <person name="Facciotti M.T."/>
        </authorList>
    </citation>
    <scope>NUCLEOTIDE SEQUENCE [LARGE SCALE GENOMIC DNA]</scope>
    <source>
        <strain evidence="3 4">DSM 13077</strain>
    </source>
</reference>
<dbReference type="Gene3D" id="1.10.10.10">
    <property type="entry name" value="Winged helix-like DNA-binding domain superfamily/Winged helix DNA-binding domain"/>
    <property type="match status" value="1"/>
</dbReference>
<dbReference type="RefSeq" id="WP_006665575.1">
    <property type="nucleotide sequence ID" value="NZ_AOIP01000026.1"/>
</dbReference>
<evidence type="ECO:0000259" key="2">
    <source>
        <dbReference type="Pfam" id="PF12802"/>
    </source>
</evidence>
<feature type="domain" description="HTH marR-type" evidence="2">
    <location>
        <begin position="10"/>
        <end position="59"/>
    </location>
</feature>
<accession>M0B449</accession>
<proteinExistence type="predicted"/>
<evidence type="ECO:0000313" key="3">
    <source>
        <dbReference type="EMBL" id="ELZ05317.1"/>
    </source>
</evidence>
<dbReference type="InterPro" id="IPR036390">
    <property type="entry name" value="WH_DNA-bd_sf"/>
</dbReference>
<feature type="region of interest" description="Disordered" evidence="1">
    <location>
        <begin position="67"/>
        <end position="86"/>
    </location>
</feature>
<dbReference type="InterPro" id="IPR036388">
    <property type="entry name" value="WH-like_DNA-bd_sf"/>
</dbReference>
<name>M0B449_9EURY</name>
<comment type="caution">
    <text evidence="3">The sequence shown here is derived from an EMBL/GenBank/DDBJ whole genome shotgun (WGS) entry which is preliminary data.</text>
</comment>
<evidence type="ECO:0000313" key="4">
    <source>
        <dbReference type="Proteomes" id="UP000011591"/>
    </source>
</evidence>
<organism evidence="3 4">
    <name type="scientific">Natrialba aegyptia DSM 13077</name>
    <dbReference type="NCBI Taxonomy" id="1227491"/>
    <lineage>
        <taxon>Archaea</taxon>
        <taxon>Methanobacteriati</taxon>
        <taxon>Methanobacteriota</taxon>
        <taxon>Stenosarchaea group</taxon>
        <taxon>Halobacteria</taxon>
        <taxon>Halobacteriales</taxon>
        <taxon>Natrialbaceae</taxon>
        <taxon>Natrialba</taxon>
    </lineage>
</organism>
<dbReference type="GO" id="GO:0003700">
    <property type="term" value="F:DNA-binding transcription factor activity"/>
    <property type="evidence" value="ECO:0007669"/>
    <property type="project" value="InterPro"/>
</dbReference>
<dbReference type="OrthoDB" id="275628at2157"/>
<dbReference type="SUPFAM" id="SSF46785">
    <property type="entry name" value="Winged helix' DNA-binding domain"/>
    <property type="match status" value="1"/>
</dbReference>
<protein>
    <recommendedName>
        <fullName evidence="2">HTH marR-type domain-containing protein</fullName>
    </recommendedName>
</protein>
<dbReference type="EMBL" id="AOIP01000026">
    <property type="protein sequence ID" value="ELZ05317.1"/>
    <property type="molecule type" value="Genomic_DNA"/>
</dbReference>
<dbReference type="PATRIC" id="fig|1227491.4.peg.2165"/>
<gene>
    <name evidence="3" type="ORF">C480_10555</name>
</gene>
<dbReference type="InterPro" id="IPR000835">
    <property type="entry name" value="HTH_MarR-typ"/>
</dbReference>
<dbReference type="Proteomes" id="UP000011591">
    <property type="component" value="Unassembled WGS sequence"/>
</dbReference>
<dbReference type="AlphaFoldDB" id="M0B449"/>
<keyword evidence="4" id="KW-1185">Reference proteome</keyword>
<dbReference type="Pfam" id="PF12802">
    <property type="entry name" value="MarR_2"/>
    <property type="match status" value="1"/>
</dbReference>
<evidence type="ECO:0000256" key="1">
    <source>
        <dbReference type="SAM" id="MobiDB-lite"/>
    </source>
</evidence>